<evidence type="ECO:0000313" key="2">
    <source>
        <dbReference type="EMBL" id="ARX87673.1"/>
    </source>
</evidence>
<reference evidence="2 3" key="1">
    <citation type="submission" date="2017-05" db="EMBL/GenBank/DDBJ databases">
        <title>Streptomyces alboflavus Genome sequencing and assembly.</title>
        <authorList>
            <person name="Wang Y."/>
            <person name="Du B."/>
            <person name="Ding Y."/>
            <person name="Liu H."/>
            <person name="Hou Q."/>
            <person name="Liu K."/>
            <person name="Wang C."/>
            <person name="Yao L."/>
        </authorList>
    </citation>
    <scope>NUCLEOTIDE SEQUENCE [LARGE SCALE GENOMIC DNA]</scope>
    <source>
        <strain evidence="2 3">MDJK44</strain>
    </source>
</reference>
<evidence type="ECO:0000313" key="3">
    <source>
        <dbReference type="Proteomes" id="UP000195880"/>
    </source>
</evidence>
<gene>
    <name evidence="2" type="ORF">SMD44_07154</name>
</gene>
<feature type="region of interest" description="Disordered" evidence="1">
    <location>
        <begin position="46"/>
        <end position="65"/>
    </location>
</feature>
<dbReference type="KEGG" id="salf:SMD44_07154"/>
<name>A0A1Z1WMM6_9ACTN</name>
<sequence length="65" mass="7114">MPAEDRKERVRTLLDSVHAKGRTSLTAPEGKVLADAYGIAVPGRSWHGTSTRRWRARRVSAGPSS</sequence>
<dbReference type="Proteomes" id="UP000195880">
    <property type="component" value="Chromosome"/>
</dbReference>
<protein>
    <submittedName>
        <fullName evidence="2">CoA-binding protein</fullName>
    </submittedName>
</protein>
<dbReference type="EMBL" id="CP021748">
    <property type="protein sequence ID" value="ARX87673.1"/>
    <property type="molecule type" value="Genomic_DNA"/>
</dbReference>
<keyword evidence="3" id="KW-1185">Reference proteome</keyword>
<accession>A0A1Z1WMM6</accession>
<organism evidence="2 3">
    <name type="scientific">Streptomyces alboflavus</name>
    <dbReference type="NCBI Taxonomy" id="67267"/>
    <lineage>
        <taxon>Bacteria</taxon>
        <taxon>Bacillati</taxon>
        <taxon>Actinomycetota</taxon>
        <taxon>Actinomycetes</taxon>
        <taxon>Kitasatosporales</taxon>
        <taxon>Streptomycetaceae</taxon>
        <taxon>Streptomyces</taxon>
    </lineage>
</organism>
<dbReference type="AlphaFoldDB" id="A0A1Z1WMM6"/>
<evidence type="ECO:0000256" key="1">
    <source>
        <dbReference type="SAM" id="MobiDB-lite"/>
    </source>
</evidence>
<proteinExistence type="predicted"/>